<dbReference type="Gene3D" id="3.20.20.70">
    <property type="entry name" value="Aldolase class I"/>
    <property type="match status" value="1"/>
</dbReference>
<dbReference type="InterPro" id="IPR013132">
    <property type="entry name" value="PseI/NeuA/B-like_N"/>
</dbReference>
<dbReference type="InterPro" id="IPR036732">
    <property type="entry name" value="AFP_Neu5c_C_sf"/>
</dbReference>
<dbReference type="Gene3D" id="3.90.1210.10">
    <property type="entry name" value="Antifreeze-like/N-acetylneuraminic acid synthase C-terminal domain"/>
    <property type="match status" value="1"/>
</dbReference>
<dbReference type="Pfam" id="PF03102">
    <property type="entry name" value="NeuB"/>
    <property type="match status" value="1"/>
</dbReference>
<dbReference type="GO" id="GO:0016740">
    <property type="term" value="F:transferase activity"/>
    <property type="evidence" value="ECO:0007669"/>
    <property type="project" value="UniProtKB-KW"/>
</dbReference>
<feature type="domain" description="AFP-like" evidence="1">
    <location>
        <begin position="294"/>
        <end position="350"/>
    </location>
</feature>
<sequence>MSGFFIGNRQIGPAAPPFIIAEMSGNHNQSLDRALAIVEAAAKAGAHALKLQTYTADTMTLDIDEGEFHISDPASLWTGTSLYKLYQEAYTPWEWHKPIFDRAHELGMLAFSTPFDETAVDFLESLNVPAYKIASFENTDLPLIRKVAATGKPMIISTGMASVAELDEAVKAARDAGCKDLILLKCTSTYPASPENSHVRTIPHMRELFVCEVGLSDHTMGVGAAVAAVALGATVIEKHFTLNRAEGGVDAAFSLEPDEMASLVRETKTAWQALGVVRYGVSHSEKNSLTFRRSLYVVTDIEEGEVVSALNVRAIRPGLGLAPCFMDKVLGLRVTRPLKKGTALSWDHFK</sequence>
<dbReference type="Pfam" id="PF08666">
    <property type="entry name" value="SAF"/>
    <property type="match status" value="1"/>
</dbReference>
<gene>
    <name evidence="2" type="primary">pseI</name>
    <name evidence="2" type="ORF">ACFQNF_07025</name>
</gene>
<evidence type="ECO:0000313" key="2">
    <source>
        <dbReference type="EMBL" id="MFC7419631.1"/>
    </source>
</evidence>
<evidence type="ECO:0000259" key="1">
    <source>
        <dbReference type="PROSITE" id="PS50844"/>
    </source>
</evidence>
<protein>
    <submittedName>
        <fullName evidence="2">Pseudaminic acid synthase</fullName>
        <ecNumber evidence="2">2.5.1.97</ecNumber>
    </submittedName>
</protein>
<dbReference type="PANTHER" id="PTHR42966">
    <property type="entry name" value="N-ACETYLNEURAMINATE SYNTHASE"/>
    <property type="match status" value="1"/>
</dbReference>
<dbReference type="SUPFAM" id="SSF51569">
    <property type="entry name" value="Aldolase"/>
    <property type="match status" value="1"/>
</dbReference>
<dbReference type="InterPro" id="IPR006190">
    <property type="entry name" value="SAF_AFP_Neu5Ac"/>
</dbReference>
<dbReference type="Proteomes" id="UP001596473">
    <property type="component" value="Unassembled WGS sequence"/>
</dbReference>
<dbReference type="RefSeq" id="WP_380187228.1">
    <property type="nucleotide sequence ID" value="NZ_JBHTBQ010000011.1"/>
</dbReference>
<dbReference type="NCBIfam" id="TIGR03586">
    <property type="entry name" value="PseI"/>
    <property type="match status" value="1"/>
</dbReference>
<proteinExistence type="predicted"/>
<organism evidence="2 3">
    <name type="scientific">Iodobacter arcticus</name>
    <dbReference type="NCBI Taxonomy" id="590593"/>
    <lineage>
        <taxon>Bacteria</taxon>
        <taxon>Pseudomonadati</taxon>
        <taxon>Pseudomonadota</taxon>
        <taxon>Betaproteobacteria</taxon>
        <taxon>Neisseriales</taxon>
        <taxon>Chitinibacteraceae</taxon>
        <taxon>Iodobacter</taxon>
    </lineage>
</organism>
<keyword evidence="2" id="KW-0808">Transferase</keyword>
<dbReference type="PROSITE" id="PS50844">
    <property type="entry name" value="AFP_LIKE"/>
    <property type="match status" value="1"/>
</dbReference>
<dbReference type="SMART" id="SM00858">
    <property type="entry name" value="SAF"/>
    <property type="match status" value="1"/>
</dbReference>
<evidence type="ECO:0000313" key="3">
    <source>
        <dbReference type="Proteomes" id="UP001596473"/>
    </source>
</evidence>
<dbReference type="EMBL" id="JBHTBQ010000011">
    <property type="protein sequence ID" value="MFC7419631.1"/>
    <property type="molecule type" value="Genomic_DNA"/>
</dbReference>
<dbReference type="SUPFAM" id="SSF51269">
    <property type="entry name" value="AFP III-like domain"/>
    <property type="match status" value="1"/>
</dbReference>
<name>A0ABW2QW21_9NEIS</name>
<reference evidence="3" key="1">
    <citation type="journal article" date="2019" name="Int. J. Syst. Evol. Microbiol.">
        <title>The Global Catalogue of Microorganisms (GCM) 10K type strain sequencing project: providing services to taxonomists for standard genome sequencing and annotation.</title>
        <authorList>
            <consortium name="The Broad Institute Genomics Platform"/>
            <consortium name="The Broad Institute Genome Sequencing Center for Infectious Disease"/>
            <person name="Wu L."/>
            <person name="Ma J."/>
        </authorList>
    </citation>
    <scope>NUCLEOTIDE SEQUENCE [LARGE SCALE GENOMIC DNA]</scope>
    <source>
        <strain evidence="3">CCUG 62945</strain>
    </source>
</reference>
<dbReference type="PANTHER" id="PTHR42966:SF2">
    <property type="entry name" value="PSEUDAMINIC ACID SYNTHASE"/>
    <property type="match status" value="1"/>
</dbReference>
<dbReference type="CDD" id="cd11615">
    <property type="entry name" value="SAF_NeuB_like"/>
    <property type="match status" value="1"/>
</dbReference>
<dbReference type="InterPro" id="IPR051690">
    <property type="entry name" value="PseI-like"/>
</dbReference>
<comment type="caution">
    <text evidence="2">The sequence shown here is derived from an EMBL/GenBank/DDBJ whole genome shotgun (WGS) entry which is preliminary data.</text>
</comment>
<dbReference type="EC" id="2.5.1.97" evidence="2"/>
<dbReference type="InterPro" id="IPR020030">
    <property type="entry name" value="Pseudaminic_synth_PseI"/>
</dbReference>
<keyword evidence="3" id="KW-1185">Reference proteome</keyword>
<dbReference type="InterPro" id="IPR013785">
    <property type="entry name" value="Aldolase_TIM"/>
</dbReference>
<dbReference type="InterPro" id="IPR013974">
    <property type="entry name" value="SAF"/>
</dbReference>
<dbReference type="InterPro" id="IPR057736">
    <property type="entry name" value="SAF_PseI/NeuA/NeuB"/>
</dbReference>
<accession>A0ABW2QW21</accession>